<keyword evidence="1" id="KW-1133">Transmembrane helix</keyword>
<feature type="transmembrane region" description="Helical" evidence="1">
    <location>
        <begin position="6"/>
        <end position="28"/>
    </location>
</feature>
<keyword evidence="1" id="KW-0472">Membrane</keyword>
<sequence>MNNFAASPHFLDFILLFTVVEFVVLGLLNQRSGRGLQWVDLAFGLTPGFLLMLAYRVSQPQSLSGPVLLCLAVAGMVHALDFFRRHQGSRQK</sequence>
<keyword evidence="1" id="KW-0812">Transmembrane</keyword>
<evidence type="ECO:0000313" key="2">
    <source>
        <dbReference type="EMBL" id="OLP06623.1"/>
    </source>
</evidence>
<dbReference type="Proteomes" id="UP000185911">
    <property type="component" value="Unassembled WGS sequence"/>
</dbReference>
<dbReference type="AlphaFoldDB" id="A0A1Q8YF23"/>
<comment type="caution">
    <text evidence="2">The sequence shown here is derived from an EMBL/GenBank/DDBJ whole genome shotgun (WGS) entry which is preliminary data.</text>
</comment>
<feature type="transmembrane region" description="Helical" evidence="1">
    <location>
        <begin position="63"/>
        <end position="83"/>
    </location>
</feature>
<feature type="transmembrane region" description="Helical" evidence="1">
    <location>
        <begin position="35"/>
        <end position="57"/>
    </location>
</feature>
<evidence type="ECO:0000256" key="1">
    <source>
        <dbReference type="SAM" id="Phobius"/>
    </source>
</evidence>
<accession>A0A1Q8YF23</accession>
<organism evidence="2 3">
    <name type="scientific">Rhodoferax antarcticus ANT.BR</name>
    <dbReference type="NCBI Taxonomy" id="1111071"/>
    <lineage>
        <taxon>Bacteria</taxon>
        <taxon>Pseudomonadati</taxon>
        <taxon>Pseudomonadota</taxon>
        <taxon>Betaproteobacteria</taxon>
        <taxon>Burkholderiales</taxon>
        <taxon>Comamonadaceae</taxon>
        <taxon>Rhodoferax</taxon>
    </lineage>
</organism>
<evidence type="ECO:0000313" key="3">
    <source>
        <dbReference type="Proteomes" id="UP000185911"/>
    </source>
</evidence>
<keyword evidence="3" id="KW-1185">Reference proteome</keyword>
<proteinExistence type="predicted"/>
<protein>
    <submittedName>
        <fullName evidence="2">Putative membrane protein</fullName>
    </submittedName>
</protein>
<reference evidence="2 3" key="1">
    <citation type="submission" date="2017-01" db="EMBL/GenBank/DDBJ databases">
        <title>Genome sequence of Rhodoferax antarcticus ANT.BR, a psychrophilic purple nonsulfur bacterium from an Antarctic microbial mat.</title>
        <authorList>
            <person name="Baker J."/>
            <person name="Riester C."/>
            <person name="Skinner B."/>
            <person name="Newell A."/>
            <person name="Swingley W."/>
            <person name="Madigan M."/>
            <person name="Jung D."/>
            <person name="Asao M."/>
            <person name="Chen M."/>
            <person name="Loughlin P."/>
            <person name="Pan H."/>
            <person name="Lin S."/>
            <person name="Li N."/>
            <person name="Shaw J."/>
            <person name="Prado M."/>
            <person name="Sherman C."/>
            <person name="Li X."/>
            <person name="Tang J."/>
            <person name="Blankenship R."/>
            <person name="Zhao T."/>
            <person name="Touchman J."/>
            <person name="Sattley M."/>
        </authorList>
    </citation>
    <scope>NUCLEOTIDE SEQUENCE [LARGE SCALE GENOMIC DNA]</scope>
    <source>
        <strain evidence="2 3">ANT.BR</strain>
    </source>
</reference>
<dbReference type="RefSeq" id="WP_075587020.1">
    <property type="nucleotide sequence ID" value="NZ_MSYM01000013.1"/>
</dbReference>
<dbReference type="EMBL" id="MSYM01000013">
    <property type="protein sequence ID" value="OLP06623.1"/>
    <property type="molecule type" value="Genomic_DNA"/>
</dbReference>
<name>A0A1Q8YF23_9BURK</name>
<gene>
    <name evidence="2" type="ORF">BLL52_2859</name>
</gene>